<accession>Q58MP2</accession>
<dbReference type="Pfam" id="PF09215">
    <property type="entry name" value="Phage-Gp8"/>
    <property type="match status" value="1"/>
</dbReference>
<dbReference type="GeneID" id="3294484"/>
<evidence type="ECO:0000313" key="4">
    <source>
        <dbReference type="Proteomes" id="UP000000991"/>
    </source>
</evidence>
<reference evidence="2 4" key="3">
    <citation type="journal article" date="2010" name="Environ. Microbiol.">
        <title>Genomic analysis of oceanic cyanobacterial myoviruses compared with T4-like myoviruses from diverse hosts and environments.</title>
        <authorList>
            <person name="Sullivan M.B."/>
            <person name="Huang K.H."/>
            <person name="Ignacio-Espinoza J.C."/>
            <person name="Berlin A.M."/>
            <person name="Kelly L."/>
            <person name="Weigele P.R."/>
            <person name="DeFrancesco A.S."/>
            <person name="Kern S.E."/>
            <person name="Thompson L.R."/>
            <person name="Young S."/>
            <person name="Yandava C."/>
            <person name="Fu R."/>
            <person name="Krastins B."/>
            <person name="Chase M."/>
            <person name="Sarracino D."/>
            <person name="Osburne M.S."/>
            <person name="Henn M.R."/>
            <person name="Chisholm S.W."/>
        </authorList>
    </citation>
    <scope>NUCLEOTIDE SEQUENCE [LARGE SCALE GENOMIC DNA]</scope>
</reference>
<dbReference type="InterPro" id="IPR036327">
    <property type="entry name" value="Gp8_sf"/>
</dbReference>
<feature type="domain" description="Bacteriophage T4 Gp8" evidence="1">
    <location>
        <begin position="174"/>
        <end position="236"/>
    </location>
</feature>
<dbReference type="RefSeq" id="YP_214344.1">
    <property type="nucleotide sequence ID" value="NC_006883.2"/>
</dbReference>
<sequence length="533" mass="57990">MPAIVTDQFRILNANNFVESVESDKNAYYVFIGLSNPTGTPSPSVQVGYGRSSDWNKTNSTPKPLDSFSSTAHVGDTMMFGKRIASANIRRIVRRIDWTAGKRYEMYRDDYSTEAGAQSPINDSSRLYGASYYVMNSEFKVYICISNGSSGDNPTGNISQDEPMFTDLEPSRAGTSGDGYVWKYLYTVSPADILKFDSTEYITVPNNWSTSTDAQIKAVRENGDSSLNSNQIKHIYIDKAGGKYADGLGQEVDILGDGTGGKARVDVVGGKITNATVSSGGSGYSYGLVDLGALQDAAHPSNQRAKLVPIIPPSLGHGYDIYKELGTDRVLIYARFDDSTKDFPSDTKFAQVGIVKNPTKVGTAVTYSDSTFSSTQAFIFDTIADSSVTPKVGERITQVLTSGQIAQGYVASYDEETKVMKYFRDRSLNYTTTLDQTDYTGISTSGRIYSFEDSSNAIKGDSSNFSAGINTSFSGITTNPTGTKLIDLGVNFSNGLSNSEINKGSGEIVYLDNRPLIARNERQKEDVKIILEF</sequence>
<dbReference type="Gene3D" id="2.60.340.10">
    <property type="entry name" value="baseplate structural protein gp8, domain 1"/>
    <property type="match status" value="2"/>
</dbReference>
<dbReference type="InterPro" id="IPR015298">
    <property type="entry name" value="Phage_T4_Gp8"/>
</dbReference>
<dbReference type="EMBL" id="GU071092">
    <property type="protein sequence ID" value="ACY75991.1"/>
    <property type="molecule type" value="Genomic_DNA"/>
</dbReference>
<proteinExistence type="predicted"/>
<evidence type="ECO:0000313" key="2">
    <source>
        <dbReference type="EMBL" id="AAX44490.1"/>
    </source>
</evidence>
<gene>
    <name evidence="2" type="primary">gp8</name>
    <name evidence="3" type="ORF">PCMG_00115</name>
    <name evidence="2" type="ORF">PSSM2_112</name>
</gene>
<reference evidence="2 4" key="1">
    <citation type="journal article" date="2005" name="PLoS Biol.">
        <title>Three Prochlorococcus cyanophage genomes: signature features and ecological interpretations.</title>
        <authorList>
            <person name="Sullivan M.B."/>
            <person name="Coleman M.L."/>
            <person name="Weigele P."/>
            <person name="Rohwer F."/>
            <person name="Chisholm S.W."/>
        </authorList>
    </citation>
    <scope>NUCLEOTIDE SEQUENCE</scope>
</reference>
<dbReference type="Proteomes" id="UP000000991">
    <property type="component" value="Segment"/>
</dbReference>
<evidence type="ECO:0000259" key="1">
    <source>
        <dbReference type="Pfam" id="PF09215"/>
    </source>
</evidence>
<dbReference type="KEGG" id="vg:3294484"/>
<organism evidence="2 4">
    <name type="scientific">Prochlorococcus phage P-SSM2</name>
    <dbReference type="NCBI Taxonomy" id="268746"/>
    <lineage>
        <taxon>Viruses</taxon>
        <taxon>Duplodnaviria</taxon>
        <taxon>Heunggongvirae</taxon>
        <taxon>Uroviricota</taxon>
        <taxon>Caudoviricetes</taxon>
        <taxon>Pantevenvirales</taxon>
        <taxon>Kyanoviridae</taxon>
        <taxon>Salacisavirus</taxon>
        <taxon>Salacisavirus pssm2</taxon>
    </lineage>
</organism>
<organismHost>
    <name type="scientific">Prochlorococcus</name>
    <dbReference type="NCBI Taxonomy" id="1218"/>
</organismHost>
<evidence type="ECO:0000313" key="3">
    <source>
        <dbReference type="EMBL" id="ACY75991.1"/>
    </source>
</evidence>
<dbReference type="Gene3D" id="2.170.290.10">
    <property type="entry name" value="baseplate structural protein gp8, domain 2"/>
    <property type="match status" value="1"/>
</dbReference>
<name>Q58MP2_BPPRM</name>
<dbReference type="SUPFAM" id="SSF89433">
    <property type="entry name" value="Baseplate structural protein gp8"/>
    <property type="match status" value="2"/>
</dbReference>
<evidence type="ECO:0000313" key="5">
    <source>
        <dbReference type="Proteomes" id="UP000013923"/>
    </source>
</evidence>
<dbReference type="Proteomes" id="UP000013923">
    <property type="component" value="Genome"/>
</dbReference>
<dbReference type="OrthoDB" id="2344at10239"/>
<dbReference type="EMBL" id="AY939844">
    <property type="protein sequence ID" value="AAX44490.1"/>
    <property type="molecule type" value="Genomic_DNA"/>
</dbReference>
<keyword evidence="4" id="KW-1185">Reference proteome</keyword>
<reference evidence="3 5" key="2">
    <citation type="submission" date="2009-10" db="EMBL/GenBank/DDBJ databases">
        <title>The Genome Sequence of Prochlorococcus phage P-SSM2.</title>
        <authorList>
            <consortium name="The Broad Institute Genome Sequencing Platform"/>
            <person name="Henn M.R."/>
            <person name="Sullivan M.S."/>
            <person name="Osburne M.S."/>
            <person name="Levin J."/>
            <person name="Malboeuf C."/>
            <person name="Casali M."/>
            <person name="Russ C."/>
            <person name="Lennon N."/>
            <person name="Chapman S.B."/>
            <person name="Erlich R."/>
            <person name="Young S.K."/>
            <person name="Koehrsen M."/>
            <person name="Yandava C."/>
            <person name="Zeng Q."/>
            <person name="Alvarado L."/>
            <person name="Anderson S."/>
            <person name="Berlin A."/>
            <person name="Borenstein D."/>
            <person name="Chen Z."/>
            <person name="Engels R."/>
            <person name="Freedman E."/>
            <person name="Gellesch M."/>
            <person name="Goldberg J."/>
            <person name="Green L."/>
            <person name="Griggs A."/>
            <person name="Gujja S."/>
            <person name="Heilman E.R."/>
            <person name="Heiman D."/>
            <person name="Hepburn T."/>
            <person name="Howarth C."/>
            <person name="Jen D."/>
            <person name="Larson L."/>
            <person name="Lewis B."/>
            <person name="Mehta T."/>
            <person name="Park D."/>
            <person name="Pearson M."/>
            <person name="Richards J."/>
            <person name="Rizzolo K."/>
            <person name="Roberts A."/>
            <person name="Ryan E."/>
            <person name="Saif S."/>
            <person name="Shea T."/>
            <person name="Shenoy N."/>
            <person name="Sisk P."/>
            <person name="Stolte C."/>
            <person name="Sykes S."/>
            <person name="Walk T."/>
            <person name="White J."/>
            <person name="Yu Q."/>
            <person name="Coleman M.L."/>
            <person name="Huang K.H."/>
            <person name="Weigele P.R."/>
            <person name="DeFrancesco A.S."/>
            <person name="Kern S.E."/>
            <person name="Thompson L.R."/>
            <person name="Fu R."/>
            <person name="Hombeck B."/>
            <person name="Chisholm S.W."/>
            <person name="Haas B."/>
            <person name="Nusbaum C."/>
            <person name="Birren B."/>
        </authorList>
    </citation>
    <scope>NUCLEOTIDE SEQUENCE [LARGE SCALE GENOMIC DNA]</scope>
    <source>
        <strain evidence="3">P-SSM2</strain>
    </source>
</reference>
<protein>
    <submittedName>
        <fullName evidence="2">Baseplate wedge</fullName>
    </submittedName>
    <submittedName>
        <fullName evidence="3">Predicted protein</fullName>
    </submittedName>
</protein>